<dbReference type="GO" id="GO:0008691">
    <property type="term" value="F:3-hydroxybutyryl-CoA dehydrogenase activity"/>
    <property type="evidence" value="ECO:0007669"/>
    <property type="project" value="TreeGrafter"/>
</dbReference>
<evidence type="ECO:0000256" key="1">
    <source>
        <dbReference type="ARBA" id="ARBA00009463"/>
    </source>
</evidence>
<dbReference type="InterPro" id="IPR036291">
    <property type="entry name" value="NAD(P)-bd_dom_sf"/>
</dbReference>
<evidence type="ECO:0000259" key="2">
    <source>
        <dbReference type="Pfam" id="PF02737"/>
    </source>
</evidence>
<gene>
    <name evidence="3" type="ORF">FHR32_007329</name>
</gene>
<dbReference type="AlphaFoldDB" id="A0A7W7WE25"/>
<dbReference type="GO" id="GO:0006635">
    <property type="term" value="P:fatty acid beta-oxidation"/>
    <property type="evidence" value="ECO:0007669"/>
    <property type="project" value="TreeGrafter"/>
</dbReference>
<accession>A0A7W7WE25</accession>
<protein>
    <submittedName>
        <fullName evidence="3">3-hydroxyacyl-CoA dehydrogenase</fullName>
    </submittedName>
</protein>
<dbReference type="PANTHER" id="PTHR48075">
    <property type="entry name" value="3-HYDROXYACYL-COA DEHYDROGENASE FAMILY PROTEIN"/>
    <property type="match status" value="1"/>
</dbReference>
<sequence>MADLDLKISLSAEIDGTVKRPDAILASSTPSIPIARLAQATGRLAQVVGLHFFNPVSVHPPATAR</sequence>
<evidence type="ECO:0000313" key="4">
    <source>
        <dbReference type="Proteomes" id="UP000534286"/>
    </source>
</evidence>
<organism evidence="3 4">
    <name type="scientific">Streptosporangium album</name>
    <dbReference type="NCBI Taxonomy" id="47479"/>
    <lineage>
        <taxon>Bacteria</taxon>
        <taxon>Bacillati</taxon>
        <taxon>Actinomycetota</taxon>
        <taxon>Actinomycetes</taxon>
        <taxon>Streptosporangiales</taxon>
        <taxon>Streptosporangiaceae</taxon>
        <taxon>Streptosporangium</taxon>
    </lineage>
</organism>
<keyword evidence="4" id="KW-1185">Reference proteome</keyword>
<reference evidence="3 4" key="1">
    <citation type="submission" date="2020-08" db="EMBL/GenBank/DDBJ databases">
        <title>Sequencing the genomes of 1000 actinobacteria strains.</title>
        <authorList>
            <person name="Klenk H.-P."/>
        </authorList>
    </citation>
    <scope>NUCLEOTIDE SEQUENCE [LARGE SCALE GENOMIC DNA]</scope>
    <source>
        <strain evidence="3 4">DSM 43023</strain>
    </source>
</reference>
<evidence type="ECO:0000313" key="3">
    <source>
        <dbReference type="EMBL" id="MBB4942929.1"/>
    </source>
</evidence>
<feature type="domain" description="3-hydroxyacyl-CoA dehydrogenase NAD binding" evidence="2">
    <location>
        <begin position="3"/>
        <end position="59"/>
    </location>
</feature>
<dbReference type="EMBL" id="JACHJU010000004">
    <property type="protein sequence ID" value="MBB4942929.1"/>
    <property type="molecule type" value="Genomic_DNA"/>
</dbReference>
<dbReference type="PANTHER" id="PTHR48075:SF9">
    <property type="entry name" value="3-HYDROXYBUTYRYL-COA DEHYDROGENASE"/>
    <property type="match status" value="1"/>
</dbReference>
<dbReference type="Gene3D" id="3.40.50.720">
    <property type="entry name" value="NAD(P)-binding Rossmann-like Domain"/>
    <property type="match status" value="1"/>
</dbReference>
<proteinExistence type="inferred from homology"/>
<dbReference type="InterPro" id="IPR006176">
    <property type="entry name" value="3-OHacyl-CoA_DH_NAD-bd"/>
</dbReference>
<dbReference type="Pfam" id="PF02737">
    <property type="entry name" value="3HCDH_N"/>
    <property type="match status" value="1"/>
</dbReference>
<dbReference type="SUPFAM" id="SSF51735">
    <property type="entry name" value="NAD(P)-binding Rossmann-fold domains"/>
    <property type="match status" value="1"/>
</dbReference>
<name>A0A7W7WE25_9ACTN</name>
<dbReference type="Proteomes" id="UP000534286">
    <property type="component" value="Unassembled WGS sequence"/>
</dbReference>
<comment type="caution">
    <text evidence="3">The sequence shown here is derived from an EMBL/GenBank/DDBJ whole genome shotgun (WGS) entry which is preliminary data.</text>
</comment>
<dbReference type="GO" id="GO:0070403">
    <property type="term" value="F:NAD+ binding"/>
    <property type="evidence" value="ECO:0007669"/>
    <property type="project" value="InterPro"/>
</dbReference>
<comment type="similarity">
    <text evidence="1">Belongs to the 3-hydroxyacyl-CoA dehydrogenase family.</text>
</comment>